<keyword evidence="1" id="KW-0472">Membrane</keyword>
<organism evidence="2 3">
    <name type="scientific">Parastrongyloides trichosuri</name>
    <name type="common">Possum-specific nematode worm</name>
    <dbReference type="NCBI Taxonomy" id="131310"/>
    <lineage>
        <taxon>Eukaryota</taxon>
        <taxon>Metazoa</taxon>
        <taxon>Ecdysozoa</taxon>
        <taxon>Nematoda</taxon>
        <taxon>Chromadorea</taxon>
        <taxon>Rhabditida</taxon>
        <taxon>Tylenchina</taxon>
        <taxon>Panagrolaimomorpha</taxon>
        <taxon>Strongyloidoidea</taxon>
        <taxon>Strongyloididae</taxon>
        <taxon>Parastrongyloides</taxon>
    </lineage>
</organism>
<name>A0A0N4ZBP5_PARTI</name>
<keyword evidence="1" id="KW-1133">Transmembrane helix</keyword>
<sequence>MNSHWVRVPAKCLSILLLILITIYKNNFLHGIREKRNPYYHSTSFFLNEGTPKESATISLSVPCQISFSNELLFSTLCQQHYHNLDYLCDPGGFLSRTEADLLHENLQKNYTSCGCKESYNQLCYNYHLDGRKKYRVYITIVPYTSYESLRKCVKEYSNEEEESLHRASFLYGNLLAEKWSDICKADIFIVYIDTWYPERIHKPFLITLFLNQLSYLYYRSKTDIVDMNTNVYTRIVEHMKKVDKIIHHDFQESTQQIIPSWAIITCVCLLAMVVLLNYLANKIIKEWACTKSNNKSTLLAVKNHSDRFRMGFAGHVKRHANRQNSVMKSSMMFRQFSRSREKQYGHSINNI</sequence>
<proteinExistence type="predicted"/>
<evidence type="ECO:0000313" key="2">
    <source>
        <dbReference type="Proteomes" id="UP000038045"/>
    </source>
</evidence>
<protein>
    <submittedName>
        <fullName evidence="3">Transmembrane protein 156</fullName>
    </submittedName>
</protein>
<feature type="transmembrane region" description="Helical" evidence="1">
    <location>
        <begin position="262"/>
        <end position="281"/>
    </location>
</feature>
<evidence type="ECO:0000313" key="3">
    <source>
        <dbReference type="WBParaSite" id="PTRK_0000495500.1"/>
    </source>
</evidence>
<dbReference type="Proteomes" id="UP000038045">
    <property type="component" value="Unplaced"/>
</dbReference>
<reference evidence="3" key="1">
    <citation type="submission" date="2017-02" db="UniProtKB">
        <authorList>
            <consortium name="WormBaseParasite"/>
        </authorList>
    </citation>
    <scope>IDENTIFICATION</scope>
</reference>
<keyword evidence="2" id="KW-1185">Reference proteome</keyword>
<dbReference type="WBParaSite" id="PTRK_0000495500.1">
    <property type="protein sequence ID" value="PTRK_0000495500.1"/>
    <property type="gene ID" value="PTRK_0000495500"/>
</dbReference>
<accession>A0A0N4ZBP5</accession>
<keyword evidence="1" id="KW-0812">Transmembrane</keyword>
<dbReference type="AlphaFoldDB" id="A0A0N4ZBP5"/>
<evidence type="ECO:0000256" key="1">
    <source>
        <dbReference type="SAM" id="Phobius"/>
    </source>
</evidence>